<dbReference type="Proteomes" id="UP000316473">
    <property type="component" value="Chromosome"/>
</dbReference>
<protein>
    <submittedName>
        <fullName evidence="1">Uncharacterized protein</fullName>
    </submittedName>
</protein>
<accession>A0A4Y1YP97</accession>
<evidence type="ECO:0000313" key="1">
    <source>
        <dbReference type="EMBL" id="BBL35638.1"/>
    </source>
</evidence>
<dbReference type="KEGG" id="nst:Nstercoris_01912"/>
<name>A0A4Y1YP97_9PROT</name>
<dbReference type="EMBL" id="AP019755">
    <property type="protein sequence ID" value="BBL35638.1"/>
    <property type="molecule type" value="Genomic_DNA"/>
</dbReference>
<dbReference type="Pfam" id="PF17373">
    <property type="entry name" value="DUF5395"/>
    <property type="match status" value="1"/>
</dbReference>
<proteinExistence type="predicted"/>
<dbReference type="InterPro" id="IPR035157">
    <property type="entry name" value="DUF5395"/>
</dbReference>
<reference evidence="1 2" key="1">
    <citation type="submission" date="2019-06" db="EMBL/GenBank/DDBJ databases">
        <title>Nitrosomonas stercoris KYUHI-S whole genome shotgun sequence.</title>
        <authorList>
            <person name="Nakagawa T."/>
            <person name="Tsuchiya Y."/>
            <person name="Takahashi R."/>
        </authorList>
    </citation>
    <scope>NUCLEOTIDE SEQUENCE [LARGE SCALE GENOMIC DNA]</scope>
    <source>
        <strain evidence="1 2">KYUHI-S</strain>
    </source>
</reference>
<dbReference type="AlphaFoldDB" id="A0A4Y1YP97"/>
<gene>
    <name evidence="1" type="ORF">Nstercoris_01912</name>
</gene>
<sequence length="100" mass="11853">MVSAAKLTMQADLEIRLIHDGTQWIASHEHFKAYGHTLKELDQALIQCLLKKQLFPEKNCVMVFMVFDYSCIPTWIRQYAYHYFNRHIQLNLQLAVPEEQ</sequence>
<organism evidence="1 2">
    <name type="scientific">Nitrosomonas stercoris</name>
    <dbReference type="NCBI Taxonomy" id="1444684"/>
    <lineage>
        <taxon>Bacteria</taxon>
        <taxon>Pseudomonadati</taxon>
        <taxon>Pseudomonadota</taxon>
        <taxon>Betaproteobacteria</taxon>
        <taxon>Nitrosomonadales</taxon>
        <taxon>Nitrosomonadaceae</taxon>
        <taxon>Nitrosomonas</taxon>
    </lineage>
</organism>
<evidence type="ECO:0000313" key="2">
    <source>
        <dbReference type="Proteomes" id="UP000316473"/>
    </source>
</evidence>
<keyword evidence="2" id="KW-1185">Reference proteome</keyword>